<evidence type="ECO:0000256" key="2">
    <source>
        <dbReference type="ARBA" id="ARBA00005074"/>
    </source>
</evidence>
<comment type="subcellular location">
    <subcellularLocation>
        <location evidence="1">Membrane</location>
        <topology evidence="1">Multi-pass membrane protein</topology>
    </subcellularLocation>
</comment>
<evidence type="ECO:0000256" key="1">
    <source>
        <dbReference type="ARBA" id="ARBA00004141"/>
    </source>
</evidence>
<dbReference type="PANTHER" id="PTHR13906:SF16">
    <property type="entry name" value="LYSOPHOSPHOLIPID ACYLTRANSFERASE 7"/>
    <property type="match status" value="1"/>
</dbReference>
<dbReference type="GO" id="GO:0030258">
    <property type="term" value="P:lipid modification"/>
    <property type="evidence" value="ECO:0007669"/>
    <property type="project" value="TreeGrafter"/>
</dbReference>
<feature type="transmembrane region" description="Helical" evidence="11">
    <location>
        <begin position="440"/>
        <end position="461"/>
    </location>
</feature>
<sequence>MTVTQSIGSFISRIQNDLIYLAILIFSFAIVYIFRSNKIMKERRYADGVIGFLLTFFLLGYSTLYSLILVIFHLILYKYALKNPLLGKISFIASFFYLAILRVIHHIGFPELKFLSNVVQLIMTLRVVGLSHEIEDAVKNEKHLEKDKSKCDSTTRYIQIPTNYDAFNYFYNFIGLYTGPYFTYQIYSDTLSTPNLYNVGVKAFLYEKLSTLTWSLPSLIVIYIIAPVEFLKSEEVLSTPFFGLIFWMFLAFIYLRLRIYTAWMIAESICILSGIGVYPVDCNNVSCFGPKNVEIYNKLKNRIDIEYDATTISNLDIPNVELSSGYRDGMRAWNRSVQFWLATFVYKRSPKSIRMPYTMFISAFWHGIHPGYFLSFMTIPICTMAEDLIFKIVKVDPKTGERPTWFQFIWLNIRTRGFELMASGFLLLTWNDTVRLWNSVYWWLHIVMLCIIVSSKAYFAFQKKTDIKKE</sequence>
<comment type="pathway">
    <text evidence="2">Lipid metabolism; phospholipid metabolism.</text>
</comment>
<dbReference type="AlphaFoldDB" id="A0A0N5C8U9"/>
<feature type="transmembrane region" description="Helical" evidence="11">
    <location>
        <begin position="237"/>
        <end position="255"/>
    </location>
</feature>
<evidence type="ECO:0000256" key="5">
    <source>
        <dbReference type="ARBA" id="ARBA00022692"/>
    </source>
</evidence>
<dbReference type="PANTHER" id="PTHR13906">
    <property type="entry name" value="PORCUPINE"/>
    <property type="match status" value="1"/>
</dbReference>
<accession>A0A0N5C8U9</accession>
<keyword evidence="8" id="KW-0012">Acyltransferase</keyword>
<evidence type="ECO:0000313" key="12">
    <source>
        <dbReference type="Proteomes" id="UP000046392"/>
    </source>
</evidence>
<keyword evidence="12" id="KW-1185">Reference proteome</keyword>
<feature type="transmembrane region" description="Helical" evidence="11">
    <location>
        <begin position="357"/>
        <end position="381"/>
    </location>
</feature>
<evidence type="ECO:0000256" key="9">
    <source>
        <dbReference type="ARBA" id="ARBA00025707"/>
    </source>
</evidence>
<evidence type="ECO:0000256" key="7">
    <source>
        <dbReference type="ARBA" id="ARBA00023136"/>
    </source>
</evidence>
<evidence type="ECO:0000256" key="3">
    <source>
        <dbReference type="ARBA" id="ARBA00010323"/>
    </source>
</evidence>
<proteinExistence type="inferred from homology"/>
<keyword evidence="6 11" id="KW-1133">Transmembrane helix</keyword>
<organism evidence="12 13">
    <name type="scientific">Strongyloides papillosus</name>
    <name type="common">Intestinal threadworm</name>
    <dbReference type="NCBI Taxonomy" id="174720"/>
    <lineage>
        <taxon>Eukaryota</taxon>
        <taxon>Metazoa</taxon>
        <taxon>Ecdysozoa</taxon>
        <taxon>Nematoda</taxon>
        <taxon>Chromadorea</taxon>
        <taxon>Rhabditida</taxon>
        <taxon>Tylenchina</taxon>
        <taxon>Panagrolaimomorpha</taxon>
        <taxon>Strongyloidoidea</taxon>
        <taxon>Strongyloididae</taxon>
        <taxon>Strongyloides</taxon>
    </lineage>
</organism>
<dbReference type="STRING" id="174720.A0A0N5C8U9"/>
<evidence type="ECO:0000256" key="6">
    <source>
        <dbReference type="ARBA" id="ARBA00022989"/>
    </source>
</evidence>
<dbReference type="Pfam" id="PF03062">
    <property type="entry name" value="MBOAT"/>
    <property type="match status" value="1"/>
</dbReference>
<keyword evidence="4" id="KW-0808">Transferase</keyword>
<dbReference type="Proteomes" id="UP000046392">
    <property type="component" value="Unplaced"/>
</dbReference>
<feature type="transmembrane region" description="Helical" evidence="11">
    <location>
        <begin position="46"/>
        <end position="79"/>
    </location>
</feature>
<dbReference type="InterPro" id="IPR004299">
    <property type="entry name" value="MBOAT_fam"/>
</dbReference>
<feature type="transmembrane region" description="Helical" evidence="11">
    <location>
        <begin position="18"/>
        <end position="34"/>
    </location>
</feature>
<keyword evidence="7 11" id="KW-0472">Membrane</keyword>
<feature type="transmembrane region" description="Helical" evidence="11">
    <location>
        <begin position="212"/>
        <end position="231"/>
    </location>
</feature>
<dbReference type="GO" id="GO:0006661">
    <property type="term" value="P:phosphatidylinositol biosynthetic process"/>
    <property type="evidence" value="ECO:0007669"/>
    <property type="project" value="TreeGrafter"/>
</dbReference>
<comment type="similarity">
    <text evidence="3">Belongs to the membrane-bound acyltransferase family.</text>
</comment>
<evidence type="ECO:0000256" key="10">
    <source>
        <dbReference type="ARBA" id="ARBA00093678"/>
    </source>
</evidence>
<dbReference type="WBParaSite" id="SPAL_0001433500.1">
    <property type="protein sequence ID" value="SPAL_0001433500.1"/>
    <property type="gene ID" value="SPAL_0001433500"/>
</dbReference>
<keyword evidence="5 11" id="KW-0812">Transmembrane</keyword>
<dbReference type="GO" id="GO:0016020">
    <property type="term" value="C:membrane"/>
    <property type="evidence" value="ECO:0007669"/>
    <property type="project" value="UniProtKB-SubCell"/>
</dbReference>
<protein>
    <recommendedName>
        <fullName evidence="10">Lysophospholipid acyltransferase 7</fullName>
    </recommendedName>
</protein>
<dbReference type="GO" id="GO:0044233">
    <property type="term" value="C:mitochondria-associated endoplasmic reticulum membrane contact site"/>
    <property type="evidence" value="ECO:0007669"/>
    <property type="project" value="TreeGrafter"/>
</dbReference>
<reference evidence="13" key="1">
    <citation type="submission" date="2017-02" db="UniProtKB">
        <authorList>
            <consortium name="WormBaseParasite"/>
        </authorList>
    </citation>
    <scope>IDENTIFICATION</scope>
</reference>
<dbReference type="GO" id="GO:0071617">
    <property type="term" value="F:lysophospholipid acyltransferase activity"/>
    <property type="evidence" value="ECO:0007669"/>
    <property type="project" value="TreeGrafter"/>
</dbReference>
<evidence type="ECO:0000256" key="4">
    <source>
        <dbReference type="ARBA" id="ARBA00022679"/>
    </source>
</evidence>
<feature type="transmembrane region" description="Helical" evidence="11">
    <location>
        <begin position="85"/>
        <end position="104"/>
    </location>
</feature>
<name>A0A0N5C8U9_STREA</name>
<evidence type="ECO:0000313" key="13">
    <source>
        <dbReference type="WBParaSite" id="SPAL_0001433500.1"/>
    </source>
</evidence>
<dbReference type="InterPro" id="IPR049941">
    <property type="entry name" value="LPLAT_7/PORCN-like"/>
</dbReference>
<evidence type="ECO:0000256" key="11">
    <source>
        <dbReference type="SAM" id="Phobius"/>
    </source>
</evidence>
<evidence type="ECO:0000256" key="8">
    <source>
        <dbReference type="ARBA" id="ARBA00023315"/>
    </source>
</evidence>
<comment type="pathway">
    <text evidence="9">Phospholipid metabolism.</text>
</comment>